<keyword evidence="2 3" id="KW-0456">Lyase</keyword>
<organism evidence="5 6">
    <name type="scientific">Streptomyces griseiscabiei</name>
    <dbReference type="NCBI Taxonomy" id="2993540"/>
    <lineage>
        <taxon>Bacteria</taxon>
        <taxon>Bacillati</taxon>
        <taxon>Actinomycetota</taxon>
        <taxon>Actinomycetes</taxon>
        <taxon>Kitasatosporales</taxon>
        <taxon>Streptomycetaceae</taxon>
        <taxon>Streptomyces</taxon>
    </lineage>
</organism>
<protein>
    <recommendedName>
        <fullName evidence="3">Putative hydro-lyase PV517_04245</fullName>
        <ecNumber evidence="3">4.2.1.-</ecNumber>
    </recommendedName>
</protein>
<sequence length="298" mass="32394">MNDVTTRDRRPSARTPHEPATDPAPQEPPSDRPVTLVDPHARAWTPEQARARFRSGVAGSTAGVAAGHTQANLIAVPADWAYDMLLFCQRNPKPCPVLDVTDAGAWTTPLARGADLRTDLPRYRVWEHGELTAEPTDVVDVWREDLVSFLIGCSFTFEWALTEAGVPMRHIEQGRNVSMYVTTRQCRPAGRMRGPMVVSMRPVPPGQLAAAIRESALLPAVHGGPVHCGESAGLGIADLSRPDFGDPVTAEPDDIPVFWACGVTPQAAVTASRPPFAITHAPGRMFLTDARDEQYRVL</sequence>
<dbReference type="EMBL" id="JARAVY010000002">
    <property type="protein sequence ID" value="MDX2907909.1"/>
    <property type="molecule type" value="Genomic_DNA"/>
</dbReference>
<feature type="compositionally biased region" description="Basic and acidic residues" evidence="4">
    <location>
        <begin position="1"/>
        <end position="20"/>
    </location>
</feature>
<dbReference type="Gene3D" id="3.30.2040.10">
    <property type="entry name" value="PSTPO5379-like domain"/>
    <property type="match status" value="1"/>
</dbReference>
<evidence type="ECO:0000256" key="3">
    <source>
        <dbReference type="HAMAP-Rule" id="MF_01830"/>
    </source>
</evidence>
<comment type="similarity">
    <text evidence="1 3">Belongs to the D-glutamate cyclase family.</text>
</comment>
<evidence type="ECO:0000256" key="2">
    <source>
        <dbReference type="ARBA" id="ARBA00023239"/>
    </source>
</evidence>
<dbReference type="InterPro" id="IPR009906">
    <property type="entry name" value="D-Glu_cyclase"/>
</dbReference>
<evidence type="ECO:0000256" key="4">
    <source>
        <dbReference type="SAM" id="MobiDB-lite"/>
    </source>
</evidence>
<dbReference type="EC" id="4.2.1.-" evidence="3"/>
<dbReference type="Proteomes" id="UP001271723">
    <property type="component" value="Unassembled WGS sequence"/>
</dbReference>
<dbReference type="SUPFAM" id="SSF160920">
    <property type="entry name" value="PSTPO5379-like"/>
    <property type="match status" value="1"/>
</dbReference>
<evidence type="ECO:0000256" key="1">
    <source>
        <dbReference type="ARBA" id="ARBA00007896"/>
    </source>
</evidence>
<evidence type="ECO:0000313" key="5">
    <source>
        <dbReference type="EMBL" id="MDX2907909.1"/>
    </source>
</evidence>
<dbReference type="Pfam" id="PF07286">
    <property type="entry name" value="D-Glu_cyclase"/>
    <property type="match status" value="1"/>
</dbReference>
<dbReference type="PANTHER" id="PTHR32022:SF10">
    <property type="entry name" value="D-GLUTAMATE CYCLASE, MITOCHONDRIAL"/>
    <property type="match status" value="1"/>
</dbReference>
<comment type="caution">
    <text evidence="5">The sequence shown here is derived from an EMBL/GenBank/DDBJ whole genome shotgun (WGS) entry which is preliminary data.</text>
</comment>
<reference evidence="5 6" key="1">
    <citation type="journal article" date="2023" name="Microb. Genom.">
        <title>Mesoterricola silvestris gen. nov., sp. nov., Mesoterricola sediminis sp. nov., Geothrix oryzae sp. nov., Geothrix edaphica sp. nov., Geothrix rubra sp. nov., and Geothrix limicola sp. nov., six novel members of Acidobacteriota isolated from soils.</title>
        <authorList>
            <person name="Weisberg A.J."/>
            <person name="Pearce E."/>
            <person name="Kramer C.G."/>
            <person name="Chang J.H."/>
            <person name="Clarke C.R."/>
        </authorList>
    </citation>
    <scope>NUCLEOTIDE SEQUENCE [LARGE SCALE GENOMIC DNA]</scope>
    <source>
        <strain evidence="5 6">NRRL_B-2795</strain>
    </source>
</reference>
<dbReference type="InterPro" id="IPR038021">
    <property type="entry name" value="Putative_hydro-lyase"/>
</dbReference>
<feature type="region of interest" description="Disordered" evidence="4">
    <location>
        <begin position="1"/>
        <end position="36"/>
    </location>
</feature>
<dbReference type="NCBIfam" id="NF003969">
    <property type="entry name" value="PRK05463.1"/>
    <property type="match status" value="1"/>
</dbReference>
<dbReference type="InterPro" id="IPR016938">
    <property type="entry name" value="UPF0317"/>
</dbReference>
<evidence type="ECO:0000313" key="6">
    <source>
        <dbReference type="Proteomes" id="UP001271723"/>
    </source>
</evidence>
<proteinExistence type="inferred from homology"/>
<accession>A0ABU4KWU3</accession>
<dbReference type="RefSeq" id="WP_086761805.1">
    <property type="nucleotide sequence ID" value="NZ_JAGJBZ010000001.1"/>
</dbReference>
<gene>
    <name evidence="5" type="ORF">PV517_04245</name>
</gene>
<dbReference type="PIRSF" id="PIRSF029755">
    <property type="entry name" value="UCP029755"/>
    <property type="match status" value="1"/>
</dbReference>
<name>A0ABU4KWU3_9ACTN</name>
<dbReference type="HAMAP" id="MF_01830">
    <property type="entry name" value="Hydro_lyase"/>
    <property type="match status" value="1"/>
</dbReference>
<dbReference type="PANTHER" id="PTHR32022">
    <property type="entry name" value="D-GLUTAMATE CYCLASE, MITOCHONDRIAL"/>
    <property type="match status" value="1"/>
</dbReference>
<keyword evidence="6" id="KW-1185">Reference proteome</keyword>
<dbReference type="Gene3D" id="3.40.1640.10">
    <property type="entry name" value="PSTPO5379-like"/>
    <property type="match status" value="1"/>
</dbReference>